<dbReference type="SUPFAM" id="SSF53822">
    <property type="entry name" value="Periplasmic binding protein-like I"/>
    <property type="match status" value="1"/>
</dbReference>
<feature type="domain" description="HTH cro/C1-type" evidence="5">
    <location>
        <begin position="3"/>
        <end position="53"/>
    </location>
</feature>
<feature type="domain" description="HTH lacI-type" evidence="4">
    <location>
        <begin position="7"/>
        <end position="63"/>
    </location>
</feature>
<sequence>MKKKRKISIKDISKELGISTTTISFIINNKAKNRISKEVIEKVEDYIEKVGYKPNTTAQTLRTGKSKTIVFMAEDISDPFFSAIAKEMEEIAFENGYKIIYCSTENKKERALELLDLFKDRQVDAFIITPPEGFKDEMEKLIRENKQAVMVFDRYYDDFEHNYVVLDNLASSTRATRYLLDNGFQNVGFVGLKSDISPTLERLQGYQQVMAENGQKDRSVLIPFDEVKTLTGRKKIYDFIKRNPQIDSLLFATNSLAISGLKTLKEMSLKIPEDVSVLTFDDRDLFELYSPPISVISQPVSQLANELIKGTLNLLESDFKESSKFRKVLKGQLIERISSSRVSENNSI</sequence>
<keyword evidence="1" id="KW-0805">Transcription regulation</keyword>
<comment type="caution">
    <text evidence="6">The sequence shown here is derived from an EMBL/GenBank/DDBJ whole genome shotgun (WGS) entry which is preliminary data.</text>
</comment>
<dbReference type="PANTHER" id="PTHR30146">
    <property type="entry name" value="LACI-RELATED TRANSCRIPTIONAL REPRESSOR"/>
    <property type="match status" value="1"/>
</dbReference>
<dbReference type="Pfam" id="PF00356">
    <property type="entry name" value="LacI"/>
    <property type="match status" value="1"/>
</dbReference>
<dbReference type="PANTHER" id="PTHR30146:SF109">
    <property type="entry name" value="HTH-TYPE TRANSCRIPTIONAL REGULATOR GALS"/>
    <property type="match status" value="1"/>
</dbReference>
<keyword evidence="2" id="KW-0238">DNA-binding</keyword>
<protein>
    <submittedName>
        <fullName evidence="6">LacI family transcriptional regulator</fullName>
    </submittedName>
</protein>
<dbReference type="InterPro" id="IPR001387">
    <property type="entry name" value="Cro/C1-type_HTH"/>
</dbReference>
<keyword evidence="3" id="KW-0804">Transcription</keyword>
<dbReference type="AlphaFoldDB" id="A0A9X2A7T5"/>
<dbReference type="SUPFAM" id="SSF47413">
    <property type="entry name" value="lambda repressor-like DNA-binding domains"/>
    <property type="match status" value="1"/>
</dbReference>
<dbReference type="CDD" id="cd01392">
    <property type="entry name" value="HTH_LacI"/>
    <property type="match status" value="1"/>
</dbReference>
<accession>A0A9X2A7T5</accession>
<dbReference type="InterPro" id="IPR010982">
    <property type="entry name" value="Lambda_DNA-bd_dom_sf"/>
</dbReference>
<dbReference type="Gene3D" id="3.40.50.2300">
    <property type="match status" value="2"/>
</dbReference>
<dbReference type="InterPro" id="IPR028082">
    <property type="entry name" value="Peripla_BP_I"/>
</dbReference>
<dbReference type="InterPro" id="IPR000843">
    <property type="entry name" value="HTH_LacI"/>
</dbReference>
<dbReference type="GO" id="GO:0003700">
    <property type="term" value="F:DNA-binding transcription factor activity"/>
    <property type="evidence" value="ECO:0007669"/>
    <property type="project" value="TreeGrafter"/>
</dbReference>
<gene>
    <name evidence="6" type="ORF">LU635_09490</name>
</gene>
<proteinExistence type="predicted"/>
<evidence type="ECO:0000256" key="2">
    <source>
        <dbReference type="ARBA" id="ARBA00023125"/>
    </source>
</evidence>
<reference evidence="6" key="1">
    <citation type="submission" date="2021-12" db="EMBL/GenBank/DDBJ databases">
        <title>Description of Gramella crocea sp. nov., a new bacterium isolated from activated sludge.</title>
        <authorList>
            <person name="Zhang X."/>
        </authorList>
    </citation>
    <scope>NUCLEOTIDE SEQUENCE</scope>
    <source>
        <strain evidence="6">YB25</strain>
    </source>
</reference>
<evidence type="ECO:0000313" key="6">
    <source>
        <dbReference type="EMBL" id="MCG9971867.1"/>
    </source>
</evidence>
<dbReference type="SMART" id="SM00354">
    <property type="entry name" value="HTH_LACI"/>
    <property type="match status" value="1"/>
</dbReference>
<dbReference type="EMBL" id="JAJSON010000020">
    <property type="protein sequence ID" value="MCG9971867.1"/>
    <property type="molecule type" value="Genomic_DNA"/>
</dbReference>
<dbReference type="PROSITE" id="PS50943">
    <property type="entry name" value="HTH_CROC1"/>
    <property type="match status" value="1"/>
</dbReference>
<evidence type="ECO:0000259" key="5">
    <source>
        <dbReference type="PROSITE" id="PS50943"/>
    </source>
</evidence>
<evidence type="ECO:0000256" key="1">
    <source>
        <dbReference type="ARBA" id="ARBA00023015"/>
    </source>
</evidence>
<dbReference type="Proteomes" id="UP001139344">
    <property type="component" value="Unassembled WGS sequence"/>
</dbReference>
<name>A0A9X2A7T5_9FLAO</name>
<keyword evidence="7" id="KW-1185">Reference proteome</keyword>
<evidence type="ECO:0000256" key="3">
    <source>
        <dbReference type="ARBA" id="ARBA00023163"/>
    </source>
</evidence>
<evidence type="ECO:0000313" key="7">
    <source>
        <dbReference type="Proteomes" id="UP001139344"/>
    </source>
</evidence>
<dbReference type="GO" id="GO:0000976">
    <property type="term" value="F:transcription cis-regulatory region binding"/>
    <property type="evidence" value="ECO:0007669"/>
    <property type="project" value="TreeGrafter"/>
</dbReference>
<evidence type="ECO:0000259" key="4">
    <source>
        <dbReference type="PROSITE" id="PS50932"/>
    </source>
</evidence>
<dbReference type="Pfam" id="PF00532">
    <property type="entry name" value="Peripla_BP_1"/>
    <property type="match status" value="1"/>
</dbReference>
<dbReference type="PROSITE" id="PS50932">
    <property type="entry name" value="HTH_LACI_2"/>
    <property type="match status" value="1"/>
</dbReference>
<dbReference type="InterPro" id="IPR001761">
    <property type="entry name" value="Peripla_BP/Lac1_sug-bd_dom"/>
</dbReference>
<organism evidence="6 7">
    <name type="scientific">Christiangramia crocea</name>
    <dbReference type="NCBI Taxonomy" id="2904124"/>
    <lineage>
        <taxon>Bacteria</taxon>
        <taxon>Pseudomonadati</taxon>
        <taxon>Bacteroidota</taxon>
        <taxon>Flavobacteriia</taxon>
        <taxon>Flavobacteriales</taxon>
        <taxon>Flavobacteriaceae</taxon>
        <taxon>Christiangramia</taxon>
    </lineage>
</organism>
<dbReference type="RefSeq" id="WP_240098519.1">
    <property type="nucleotide sequence ID" value="NZ_JAJSON010000020.1"/>
</dbReference>
<dbReference type="Gene3D" id="1.10.260.40">
    <property type="entry name" value="lambda repressor-like DNA-binding domains"/>
    <property type="match status" value="1"/>
</dbReference>